<dbReference type="KEGG" id="bgf:BC1003_1990"/>
<gene>
    <name evidence="1" type="ordered locus">BC1003_1990</name>
</gene>
<accession>E1TAL0</accession>
<dbReference type="HOGENOM" id="CLU_2300552_0_0_4"/>
<reference evidence="1" key="1">
    <citation type="submission" date="2010-09" db="EMBL/GenBank/DDBJ databases">
        <title>Complete sequence of chromosome1 of Burkholderia sp. CCGE1003.</title>
        <authorList>
            <consortium name="US DOE Joint Genome Institute"/>
            <person name="Lucas S."/>
            <person name="Copeland A."/>
            <person name="Lapidus A."/>
            <person name="Cheng J.-F."/>
            <person name="Bruce D."/>
            <person name="Goodwin L."/>
            <person name="Pitluck S."/>
            <person name="Daligault H."/>
            <person name="Davenport K."/>
            <person name="Detter J.C."/>
            <person name="Han C."/>
            <person name="Tapia R."/>
            <person name="Land M."/>
            <person name="Hauser L."/>
            <person name="Jeffries C."/>
            <person name="Kyrpides N."/>
            <person name="Ivanova N."/>
            <person name="Ovchinnikova G."/>
            <person name="Martinez-Romero E."/>
            <person name="Rogel M.A."/>
            <person name="Auchtung J."/>
            <person name="Tiedje J.M."/>
            <person name="Woyke T."/>
        </authorList>
    </citation>
    <scope>NUCLEOTIDE SEQUENCE</scope>
    <source>
        <strain evidence="1">CCGE1003</strain>
    </source>
</reference>
<sequence length="100" mass="11465">MPQAVRARWTKQRAPLAAALLPHFMKKPPLGWLFHFPPCDGVIRIWRGLAVRLCAFVSVHRRTLLRIVAIVAKARRCGLGRQFACYLDYPFCDMLPGCKF</sequence>
<organism evidence="1">
    <name type="scientific">Burkholderia sp. (strain CCGE1003)</name>
    <dbReference type="NCBI Taxonomy" id="640512"/>
    <lineage>
        <taxon>Bacteria</taxon>
        <taxon>Pseudomonadati</taxon>
        <taxon>Pseudomonadota</taxon>
        <taxon>Betaproteobacteria</taxon>
        <taxon>Burkholderiales</taxon>
        <taxon>Burkholderiaceae</taxon>
        <taxon>Burkholderia</taxon>
    </lineage>
</organism>
<proteinExistence type="predicted"/>
<evidence type="ECO:0000313" key="1">
    <source>
        <dbReference type="EMBL" id="ADN57953.1"/>
    </source>
</evidence>
<dbReference type="AlphaFoldDB" id="E1TAL0"/>
<protein>
    <submittedName>
        <fullName evidence="1">Uncharacterized protein</fullName>
    </submittedName>
</protein>
<dbReference type="STRING" id="640512.BC1003_1990"/>
<dbReference type="EMBL" id="CP002217">
    <property type="protein sequence ID" value="ADN57953.1"/>
    <property type="molecule type" value="Genomic_DNA"/>
</dbReference>
<name>E1TAL0_BURSG</name>